<name>A0A2U1V807_9PROT</name>
<protein>
    <submittedName>
        <fullName evidence="1">Uncharacterized protein</fullName>
    </submittedName>
</protein>
<proteinExistence type="predicted"/>
<organism evidence="1 2">
    <name type="scientific">Teichococcus aestuarii</name>
    <dbReference type="NCBI Taxonomy" id="568898"/>
    <lineage>
        <taxon>Bacteria</taxon>
        <taxon>Pseudomonadati</taxon>
        <taxon>Pseudomonadota</taxon>
        <taxon>Alphaproteobacteria</taxon>
        <taxon>Acetobacterales</taxon>
        <taxon>Roseomonadaceae</taxon>
        <taxon>Roseomonas</taxon>
    </lineage>
</organism>
<sequence>MYLDAPAADTDPTTACRHFLSLAGTESWSRRMADIAERARPRSWMGRAAQQRHALELLLARLADPRDSAGPAAPNAAEQRILALVREAVALADALPPESRERLRQRLLEGLTGEGTLIPLFHLLREAARQRARGFTVAFTGLAEGTPHDLLLSRDGESAELVCETVSAEEGRHLHRGDWFALVDGINPDLQTWLAAHPGRYLLKMTLPEGIHGPQELAELQRRVSALLADHRRQDSSASAVLKLDPLVLAGAQMSGAALPQHLRSLFGPDAHLAVTAAPSGGSMFVMAARAGRENAVAAAIVGRLERAAAGRLSGTRPGIVSVFLEDIERAEWRSLRETLELEGAVRRFFTTPAAQRIVAAACVTRMEFFGVPVPDSAADGELRFRNQSHPQARSAGLHPAIASTV</sequence>
<evidence type="ECO:0000313" key="1">
    <source>
        <dbReference type="EMBL" id="PWC30048.1"/>
    </source>
</evidence>
<accession>A0A2U1V807</accession>
<dbReference type="Proteomes" id="UP000245048">
    <property type="component" value="Unassembled WGS sequence"/>
</dbReference>
<reference evidence="2" key="1">
    <citation type="submission" date="2017-10" db="EMBL/GenBank/DDBJ databases">
        <authorList>
            <person name="Toshchakov S.V."/>
            <person name="Goeva M.A."/>
        </authorList>
    </citation>
    <scope>NUCLEOTIDE SEQUENCE [LARGE SCALE GENOMIC DNA]</scope>
    <source>
        <strain evidence="2">JR1/69-1-13</strain>
    </source>
</reference>
<evidence type="ECO:0000313" key="2">
    <source>
        <dbReference type="Proteomes" id="UP000245048"/>
    </source>
</evidence>
<dbReference type="AlphaFoldDB" id="A0A2U1V807"/>
<dbReference type="OrthoDB" id="7239790at2"/>
<keyword evidence="2" id="KW-1185">Reference proteome</keyword>
<dbReference type="EMBL" id="PDOA01000002">
    <property type="protein sequence ID" value="PWC30048.1"/>
    <property type="molecule type" value="Genomic_DNA"/>
</dbReference>
<dbReference type="RefSeq" id="WP_109515681.1">
    <property type="nucleotide sequence ID" value="NZ_PDOA01000002.1"/>
</dbReference>
<gene>
    <name evidence="1" type="ORF">CR165_04070</name>
</gene>
<comment type="caution">
    <text evidence="1">The sequence shown here is derived from an EMBL/GenBank/DDBJ whole genome shotgun (WGS) entry which is preliminary data.</text>
</comment>